<keyword evidence="1" id="KW-0732">Signal</keyword>
<name>A0A6A5RKH1_9PLEO</name>
<keyword evidence="3" id="KW-1185">Reference proteome</keyword>
<evidence type="ECO:0008006" key="4">
    <source>
        <dbReference type="Google" id="ProtNLM"/>
    </source>
</evidence>
<proteinExistence type="predicted"/>
<protein>
    <recommendedName>
        <fullName evidence="4">Secreted protein</fullName>
    </recommendedName>
</protein>
<evidence type="ECO:0000256" key="1">
    <source>
        <dbReference type="SAM" id="SignalP"/>
    </source>
</evidence>
<feature type="signal peptide" evidence="1">
    <location>
        <begin position="1"/>
        <end position="20"/>
    </location>
</feature>
<dbReference type="Proteomes" id="UP000800082">
    <property type="component" value="Unassembled WGS sequence"/>
</dbReference>
<feature type="chain" id="PRO_5025510407" description="Secreted protein" evidence="1">
    <location>
        <begin position="21"/>
        <end position="89"/>
    </location>
</feature>
<accession>A0A6A5RKH1</accession>
<dbReference type="EMBL" id="ML978971">
    <property type="protein sequence ID" value="KAF1927608.1"/>
    <property type="molecule type" value="Genomic_DNA"/>
</dbReference>
<evidence type="ECO:0000313" key="3">
    <source>
        <dbReference type="Proteomes" id="UP000800082"/>
    </source>
</evidence>
<dbReference type="GeneID" id="54345422"/>
<sequence length="89" mass="9900">MFNSSFKILSLYLLHTFVGAQLHHPRLAWFLSVALSSLDKPSLASVAPQYLQSRLPCSLCMQKFGLFRAIRPTAVLGLGSCIAQQHQLQ</sequence>
<dbReference type="AlphaFoldDB" id="A0A6A5RKH1"/>
<organism evidence="2 3">
    <name type="scientific">Didymella exigua CBS 183.55</name>
    <dbReference type="NCBI Taxonomy" id="1150837"/>
    <lineage>
        <taxon>Eukaryota</taxon>
        <taxon>Fungi</taxon>
        <taxon>Dikarya</taxon>
        <taxon>Ascomycota</taxon>
        <taxon>Pezizomycotina</taxon>
        <taxon>Dothideomycetes</taxon>
        <taxon>Pleosporomycetidae</taxon>
        <taxon>Pleosporales</taxon>
        <taxon>Pleosporineae</taxon>
        <taxon>Didymellaceae</taxon>
        <taxon>Didymella</taxon>
    </lineage>
</organism>
<dbReference type="RefSeq" id="XP_033447860.1">
    <property type="nucleotide sequence ID" value="XM_033587775.1"/>
</dbReference>
<evidence type="ECO:0000313" key="2">
    <source>
        <dbReference type="EMBL" id="KAF1927608.1"/>
    </source>
</evidence>
<reference evidence="2" key="1">
    <citation type="journal article" date="2020" name="Stud. Mycol.">
        <title>101 Dothideomycetes genomes: a test case for predicting lifestyles and emergence of pathogens.</title>
        <authorList>
            <person name="Haridas S."/>
            <person name="Albert R."/>
            <person name="Binder M."/>
            <person name="Bloem J."/>
            <person name="Labutti K."/>
            <person name="Salamov A."/>
            <person name="Andreopoulos B."/>
            <person name="Baker S."/>
            <person name="Barry K."/>
            <person name="Bills G."/>
            <person name="Bluhm B."/>
            <person name="Cannon C."/>
            <person name="Castanera R."/>
            <person name="Culley D."/>
            <person name="Daum C."/>
            <person name="Ezra D."/>
            <person name="Gonzalez J."/>
            <person name="Henrissat B."/>
            <person name="Kuo A."/>
            <person name="Liang C."/>
            <person name="Lipzen A."/>
            <person name="Lutzoni F."/>
            <person name="Magnuson J."/>
            <person name="Mondo S."/>
            <person name="Nolan M."/>
            <person name="Ohm R."/>
            <person name="Pangilinan J."/>
            <person name="Park H.-J."/>
            <person name="Ramirez L."/>
            <person name="Alfaro M."/>
            <person name="Sun H."/>
            <person name="Tritt A."/>
            <person name="Yoshinaga Y."/>
            <person name="Zwiers L.-H."/>
            <person name="Turgeon B."/>
            <person name="Goodwin S."/>
            <person name="Spatafora J."/>
            <person name="Crous P."/>
            <person name="Grigoriev I."/>
        </authorList>
    </citation>
    <scope>NUCLEOTIDE SEQUENCE</scope>
    <source>
        <strain evidence="2">CBS 183.55</strain>
    </source>
</reference>
<gene>
    <name evidence="2" type="ORF">M421DRAFT_171240</name>
</gene>